<feature type="region of interest" description="Disordered" evidence="1">
    <location>
        <begin position="47"/>
        <end position="79"/>
    </location>
</feature>
<sequence>MSRRSVASSAYSRERRMSKHRVTEEDLFNYVLRVAFLSYLILPKPTSSTTANSSGAGGNTASNGETLREKEREHSSSRISGAISNSITSIGDVFRDVTAREGSKSVKFPEKLIKVLENRLETIALGRDSAYSDQLLRRTMAVFYGQFKVETFRRQMKENRKIEELILMFATHATSVLRKDPTLSADGKWNVELNNHIVQFVKLLRESLRSVSHVSPELTARLDVYAAKLAPSDLRTHSDSGYDSSSTSHRDSMSSPPGSALNVADMSMVNTVARLFQIRPDILQPELDGLKSICTERAALIDLKTCLKNIAANEPFPGCREDFDTEAAWQYWKTLETSHLSQLMVVIVQFNPELAKSTPNDVLPKRSSVRGPLHNPVRSGSISSRKSIIASSQNPTEADVDAEDDDDEVQAGHNFTYIPPNPKKYYKRLLELCLDTDLAAMHDPNVNDDDQVSLGILSHPHIELINECALRWRIPQTYRAACFLELIKHLYERNEVPLDCVPEALGGISKVMNEINFDRWNINDAEYLVNVYGGLVSTFLASVYHSMEVLPDLKKEDILHYLDVLAQVKATGLIERFDVDIIARVQDVKERVRVLGLNWYQRRTQELQATPGVNRALPLLLMTDDIEKHAKTLDKRFPEPILHHVPMDGSPPIGVDVVALLVEATVPLFLRDLETSKKKLFEGSMNGPTPDVPIQDIFSLYRRTRTMLEMFEAFCSEHPAEFDIGSYFEPYVRQWLIETDNKTAQWVQAAIAADKFEREGNDGFSSSIVDLFDSLRSPINFLQDLEWFDEYQQARFFTSLAKTISKAVEQYCRSIEELFMTEMFPRPTDHLQPQKSSAWLEKAKQLTQGEKKIEPYNFLPTSCVKLNNVDGARKLLDNMYNQIQADKLTEIIETHAPPVPNKNETPRFLFTVKIVMAENLVPLDSSPSSTLDTFVTLSDQDGHRVAKTRTIYETVNPRWDETFDLSVEKALWLMVSIRDRALVGKHDTVGREYICLDPKRFGDFLVHDMWLNLDTTGRILLRVSMEGEKDDIQFYFGRAFRSLKRSEGDMVRIFIDKMSPVIHQSLSRGVLKSLVKGESKLDYNKALGNVTALYRSALGGSASEVQIPLPADEKPRVKPGEFTDVEIEQAIAELFDYFEANLQTLNTYLGESTKEIVITRVWKEILTTIEGLLIPPLSETPSDMKPLTDKEVDIVFKWLKFLRDFFYAGGEGLPLETLQNQKYRDIVSIRLYYDWDTDMLMEECVRAMQQTLRASPSIKKRAKSVYSQRNLGTIKDRKREKKEEKEVGGGETIMRILRMRPNTSDFIAQQLQILATMQAEQEQRERQQQKRKVQRPGNAARIPEIPPVPEIPP</sequence>
<feature type="domain" description="C2" evidence="2">
    <location>
        <begin position="890"/>
        <end position="1011"/>
    </location>
</feature>
<feature type="compositionally biased region" description="Low complexity" evidence="1">
    <location>
        <begin position="379"/>
        <end position="392"/>
    </location>
</feature>
<proteinExistence type="predicted"/>
<reference evidence="5" key="1">
    <citation type="submission" date="2019-10" db="EMBL/GenBank/DDBJ databases">
        <authorList>
            <consortium name="DOE Joint Genome Institute"/>
            <person name="Kuo A."/>
            <person name="Miyauchi S."/>
            <person name="Kiss E."/>
            <person name="Drula E."/>
            <person name="Kohler A."/>
            <person name="Sanchez-Garcia M."/>
            <person name="Andreopoulos B."/>
            <person name="Barry K.W."/>
            <person name="Bonito G."/>
            <person name="Buee M."/>
            <person name="Carver A."/>
            <person name="Chen C."/>
            <person name="Cichocki N."/>
            <person name="Clum A."/>
            <person name="Culley D."/>
            <person name="Crous P.W."/>
            <person name="Fauchery L."/>
            <person name="Girlanda M."/>
            <person name="Hayes R."/>
            <person name="Keri Z."/>
            <person name="LaButti K."/>
            <person name="Lipzen A."/>
            <person name="Lombard V."/>
            <person name="Magnuson J."/>
            <person name="Maillard F."/>
            <person name="Morin E."/>
            <person name="Murat C."/>
            <person name="Nolan M."/>
            <person name="Ohm R."/>
            <person name="Pangilinan J."/>
            <person name="Pereira M."/>
            <person name="Perotto S."/>
            <person name="Peter M."/>
            <person name="Riley R."/>
            <person name="Sitrit Y."/>
            <person name="Stielow B."/>
            <person name="Szollosi G."/>
            <person name="Zifcakova L."/>
            <person name="Stursova M."/>
            <person name="Spatafora J.W."/>
            <person name="Tedersoo L."/>
            <person name="Vaario L.-M."/>
            <person name="Yamada A."/>
            <person name="Yan M."/>
            <person name="Wang P."/>
            <person name="Xu J."/>
            <person name="Bruns T."/>
            <person name="Baldrian P."/>
            <person name="Vilgalys R."/>
            <person name="Henrissat B."/>
            <person name="Grigoriev I.V."/>
            <person name="Hibbett D."/>
            <person name="Nagy L.G."/>
            <person name="Martin F.M."/>
        </authorList>
    </citation>
    <scope>NUCLEOTIDE SEQUENCE</scope>
    <source>
        <strain evidence="5">Prilba</strain>
    </source>
</reference>
<keyword evidence="6" id="KW-1185">Reference proteome</keyword>
<accession>A0A9P5N6B6</accession>
<dbReference type="EMBL" id="WHVB01000001">
    <property type="protein sequence ID" value="KAF8487094.1"/>
    <property type="molecule type" value="Genomic_DNA"/>
</dbReference>
<evidence type="ECO:0000259" key="3">
    <source>
        <dbReference type="PROSITE" id="PS51258"/>
    </source>
</evidence>
<dbReference type="PANTHER" id="PTHR47263:SF1">
    <property type="entry name" value="C2 DOMAIN PROTEIN (AFU_ORTHOLOGUE AFUA_7G02350)"/>
    <property type="match status" value="1"/>
</dbReference>
<feature type="region of interest" description="Disordered" evidence="1">
    <location>
        <begin position="359"/>
        <end position="406"/>
    </location>
</feature>
<evidence type="ECO:0000313" key="6">
    <source>
        <dbReference type="Proteomes" id="UP000759537"/>
    </source>
</evidence>
<evidence type="ECO:0000259" key="2">
    <source>
        <dbReference type="PROSITE" id="PS50004"/>
    </source>
</evidence>
<feature type="compositionally biased region" description="Low complexity" evidence="1">
    <location>
        <begin position="47"/>
        <end position="64"/>
    </location>
</feature>
<evidence type="ECO:0000256" key="1">
    <source>
        <dbReference type="SAM" id="MobiDB-lite"/>
    </source>
</evidence>
<evidence type="ECO:0000259" key="4">
    <source>
        <dbReference type="PROSITE" id="PS51259"/>
    </source>
</evidence>
<dbReference type="PANTHER" id="PTHR47263">
    <property type="entry name" value="ADENYLATE CYCLASE ACTIVATION PROTEIN GIT1"/>
    <property type="match status" value="1"/>
</dbReference>
<evidence type="ECO:0000313" key="5">
    <source>
        <dbReference type="EMBL" id="KAF8487094.1"/>
    </source>
</evidence>
<dbReference type="InterPro" id="IPR014772">
    <property type="entry name" value="Munc13_dom-2"/>
</dbReference>
<dbReference type="InterPro" id="IPR035892">
    <property type="entry name" value="C2_domain_sf"/>
</dbReference>
<dbReference type="PROSITE" id="PS51259">
    <property type="entry name" value="MHD2"/>
    <property type="match status" value="1"/>
</dbReference>
<dbReference type="PROSITE" id="PS51258">
    <property type="entry name" value="MHD1"/>
    <property type="match status" value="1"/>
</dbReference>
<feature type="region of interest" description="Disordered" evidence="1">
    <location>
        <begin position="235"/>
        <end position="260"/>
    </location>
</feature>
<dbReference type="InterPro" id="IPR000008">
    <property type="entry name" value="C2_dom"/>
</dbReference>
<feature type="domain" description="MHD2" evidence="4">
    <location>
        <begin position="1128"/>
        <end position="1244"/>
    </location>
</feature>
<feature type="compositionally biased region" description="Basic and acidic residues" evidence="1">
    <location>
        <begin position="66"/>
        <end position="76"/>
    </location>
</feature>
<dbReference type="Gene3D" id="1.10.357.50">
    <property type="match status" value="1"/>
</dbReference>
<dbReference type="Proteomes" id="UP000759537">
    <property type="component" value="Unassembled WGS sequence"/>
</dbReference>
<dbReference type="CDD" id="cd04043">
    <property type="entry name" value="C2_Munc13_fungal"/>
    <property type="match status" value="1"/>
</dbReference>
<reference evidence="5" key="2">
    <citation type="journal article" date="2020" name="Nat. Commun.">
        <title>Large-scale genome sequencing of mycorrhizal fungi provides insights into the early evolution of symbiotic traits.</title>
        <authorList>
            <person name="Miyauchi S."/>
            <person name="Kiss E."/>
            <person name="Kuo A."/>
            <person name="Drula E."/>
            <person name="Kohler A."/>
            <person name="Sanchez-Garcia M."/>
            <person name="Morin E."/>
            <person name="Andreopoulos B."/>
            <person name="Barry K.W."/>
            <person name="Bonito G."/>
            <person name="Buee M."/>
            <person name="Carver A."/>
            <person name="Chen C."/>
            <person name="Cichocki N."/>
            <person name="Clum A."/>
            <person name="Culley D."/>
            <person name="Crous P.W."/>
            <person name="Fauchery L."/>
            <person name="Girlanda M."/>
            <person name="Hayes R.D."/>
            <person name="Keri Z."/>
            <person name="LaButti K."/>
            <person name="Lipzen A."/>
            <person name="Lombard V."/>
            <person name="Magnuson J."/>
            <person name="Maillard F."/>
            <person name="Murat C."/>
            <person name="Nolan M."/>
            <person name="Ohm R.A."/>
            <person name="Pangilinan J."/>
            <person name="Pereira M.F."/>
            <person name="Perotto S."/>
            <person name="Peter M."/>
            <person name="Pfister S."/>
            <person name="Riley R."/>
            <person name="Sitrit Y."/>
            <person name="Stielow J.B."/>
            <person name="Szollosi G."/>
            <person name="Zifcakova L."/>
            <person name="Stursova M."/>
            <person name="Spatafora J.W."/>
            <person name="Tedersoo L."/>
            <person name="Vaario L.M."/>
            <person name="Yamada A."/>
            <person name="Yan M."/>
            <person name="Wang P."/>
            <person name="Xu J."/>
            <person name="Bruns T."/>
            <person name="Baldrian P."/>
            <person name="Vilgalys R."/>
            <person name="Dunand C."/>
            <person name="Henrissat B."/>
            <person name="Grigoriev I.V."/>
            <person name="Hibbett D."/>
            <person name="Nagy L.G."/>
            <person name="Martin F.M."/>
        </authorList>
    </citation>
    <scope>NUCLEOTIDE SEQUENCE</scope>
    <source>
        <strain evidence="5">Prilba</strain>
    </source>
</reference>
<name>A0A9P5N6B6_9AGAM</name>
<organism evidence="5 6">
    <name type="scientific">Russula ochroleuca</name>
    <dbReference type="NCBI Taxonomy" id="152965"/>
    <lineage>
        <taxon>Eukaryota</taxon>
        <taxon>Fungi</taxon>
        <taxon>Dikarya</taxon>
        <taxon>Basidiomycota</taxon>
        <taxon>Agaricomycotina</taxon>
        <taxon>Agaricomycetes</taxon>
        <taxon>Russulales</taxon>
        <taxon>Russulaceae</taxon>
        <taxon>Russula</taxon>
    </lineage>
</organism>
<dbReference type="InterPro" id="IPR010439">
    <property type="entry name" value="MUN_dom"/>
</dbReference>
<dbReference type="Pfam" id="PF06292">
    <property type="entry name" value="MUN"/>
    <property type="match status" value="1"/>
</dbReference>
<feature type="region of interest" description="Disordered" evidence="1">
    <location>
        <begin position="1318"/>
        <end position="1353"/>
    </location>
</feature>
<protein>
    <submittedName>
        <fullName evidence="5">Uncharacterized protein</fullName>
    </submittedName>
</protein>
<gene>
    <name evidence="5" type="ORF">DFH94DRAFT_14435</name>
</gene>
<dbReference type="Gene3D" id="2.60.40.150">
    <property type="entry name" value="C2 domain"/>
    <property type="match status" value="1"/>
</dbReference>
<feature type="domain" description="MHD1" evidence="3">
    <location>
        <begin position="698"/>
        <end position="815"/>
    </location>
</feature>
<dbReference type="SMART" id="SM00239">
    <property type="entry name" value="C2"/>
    <property type="match status" value="1"/>
</dbReference>
<dbReference type="Pfam" id="PF00168">
    <property type="entry name" value="C2"/>
    <property type="match status" value="1"/>
</dbReference>
<comment type="caution">
    <text evidence="5">The sequence shown here is derived from an EMBL/GenBank/DDBJ whole genome shotgun (WGS) entry which is preliminary data.</text>
</comment>
<dbReference type="InterPro" id="IPR052811">
    <property type="entry name" value="Glucose_resp_signaling"/>
</dbReference>
<dbReference type="SUPFAM" id="SSF49562">
    <property type="entry name" value="C2 domain (Calcium/lipid-binding domain, CaLB)"/>
    <property type="match status" value="1"/>
</dbReference>
<feature type="compositionally biased region" description="Pro residues" evidence="1">
    <location>
        <begin position="1344"/>
        <end position="1353"/>
    </location>
</feature>
<dbReference type="OrthoDB" id="2015333at2759"/>
<dbReference type="InterPro" id="IPR014770">
    <property type="entry name" value="Munc13_1"/>
</dbReference>
<dbReference type="PROSITE" id="PS50004">
    <property type="entry name" value="C2"/>
    <property type="match status" value="1"/>
</dbReference>
<dbReference type="Gene3D" id="1.20.58.1100">
    <property type="match status" value="1"/>
</dbReference>